<proteinExistence type="predicted"/>
<sequence>MSKREIVLNALFERLSTLDVSVKRNDPLPQKIPDGGLVILRDGNVGEPEILLSPPYYIFTHRAELEVIVQQEAPAERDQALDWLLVEIGELLLSDPRLGGQVDYMHADPPEFVEEPVEGGVTIKGAIVPIVLEYTSNSNLI</sequence>
<dbReference type="EMBL" id="BK015179">
    <property type="protein sequence ID" value="DAD94661.1"/>
    <property type="molecule type" value="Genomic_DNA"/>
</dbReference>
<reference evidence="1" key="1">
    <citation type="journal article" date="2021" name="Proc. Natl. Acad. Sci. U.S.A.">
        <title>A Catalog of Tens of Thousands of Viruses from Human Metagenomes Reveals Hidden Associations with Chronic Diseases.</title>
        <authorList>
            <person name="Tisza M.J."/>
            <person name="Buck C.B."/>
        </authorList>
    </citation>
    <scope>NUCLEOTIDE SEQUENCE</scope>
    <source>
        <strain evidence="1">CtrKX6</strain>
    </source>
</reference>
<protein>
    <submittedName>
        <fullName evidence="1">Minor tail protein U Alpha-Beta fold, VIRAL PROTEIN</fullName>
    </submittedName>
</protein>
<evidence type="ECO:0000313" key="1">
    <source>
        <dbReference type="EMBL" id="DAD94661.1"/>
    </source>
</evidence>
<name>A0A8S5NIN2_9CAUD</name>
<accession>A0A8S5NIN2</accession>
<organism evidence="1">
    <name type="scientific">Siphoviridae sp. ctrKX6</name>
    <dbReference type="NCBI Taxonomy" id="2826476"/>
    <lineage>
        <taxon>Viruses</taxon>
        <taxon>Duplodnaviria</taxon>
        <taxon>Heunggongvirae</taxon>
        <taxon>Uroviricota</taxon>
        <taxon>Caudoviricetes</taxon>
    </lineage>
</organism>